<organism evidence="2 3">
    <name type="scientific">Scophthalmus maximus</name>
    <name type="common">Turbot</name>
    <name type="synonym">Psetta maxima</name>
    <dbReference type="NCBI Taxonomy" id="52904"/>
    <lineage>
        <taxon>Eukaryota</taxon>
        <taxon>Metazoa</taxon>
        <taxon>Chordata</taxon>
        <taxon>Craniata</taxon>
        <taxon>Vertebrata</taxon>
        <taxon>Euteleostomi</taxon>
        <taxon>Actinopterygii</taxon>
        <taxon>Neopterygii</taxon>
        <taxon>Teleostei</taxon>
        <taxon>Neoteleostei</taxon>
        <taxon>Acanthomorphata</taxon>
        <taxon>Carangaria</taxon>
        <taxon>Pleuronectiformes</taxon>
        <taxon>Pleuronectoidei</taxon>
        <taxon>Scophthalmidae</taxon>
        <taxon>Scophthalmus</taxon>
    </lineage>
</organism>
<dbReference type="Proteomes" id="UP000438429">
    <property type="component" value="Unassembled WGS sequence"/>
</dbReference>
<sequence length="101" mass="11589">MLLAVLATAKPGQNKNGIQEMVERKINELSKLQRQRPPPLELKQTPEAVSRNQKIKDGGVGRSSRQFRTVRQTKLFIKTASFFVTICICKHYDHRSITPWV</sequence>
<protein>
    <submittedName>
        <fullName evidence="2">Uncharacterized protein</fullName>
    </submittedName>
</protein>
<dbReference type="AlphaFoldDB" id="A0A6A4T9V6"/>
<accession>A0A6A4T9V6</accession>
<dbReference type="EMBL" id="VEVO01000005">
    <property type="protein sequence ID" value="KAF0041975.1"/>
    <property type="molecule type" value="Genomic_DNA"/>
</dbReference>
<name>A0A6A4T9V6_SCOMX</name>
<evidence type="ECO:0000256" key="1">
    <source>
        <dbReference type="SAM" id="MobiDB-lite"/>
    </source>
</evidence>
<feature type="region of interest" description="Disordered" evidence="1">
    <location>
        <begin position="33"/>
        <end position="63"/>
    </location>
</feature>
<evidence type="ECO:0000313" key="2">
    <source>
        <dbReference type="EMBL" id="KAF0041975.1"/>
    </source>
</evidence>
<evidence type="ECO:0000313" key="3">
    <source>
        <dbReference type="Proteomes" id="UP000438429"/>
    </source>
</evidence>
<comment type="caution">
    <text evidence="2">The sequence shown here is derived from an EMBL/GenBank/DDBJ whole genome shotgun (WGS) entry which is preliminary data.</text>
</comment>
<proteinExistence type="predicted"/>
<gene>
    <name evidence="2" type="ORF">F2P81_005507</name>
</gene>
<reference evidence="2 3" key="1">
    <citation type="submission" date="2019-06" db="EMBL/GenBank/DDBJ databases">
        <title>Draft genomes of female and male turbot (Scophthalmus maximus).</title>
        <authorList>
            <person name="Xu H."/>
            <person name="Xu X.-W."/>
            <person name="Shao C."/>
            <person name="Chen S."/>
        </authorList>
    </citation>
    <scope>NUCLEOTIDE SEQUENCE [LARGE SCALE GENOMIC DNA]</scope>
    <source>
        <strain evidence="2">Ysfricsl-2016a</strain>
        <tissue evidence="2">Blood</tissue>
    </source>
</reference>